<keyword evidence="8 11" id="KW-1133">Transmembrane helix</keyword>
<feature type="transmembrane region" description="Helical" evidence="11">
    <location>
        <begin position="275"/>
        <end position="297"/>
    </location>
</feature>
<proteinExistence type="inferred from homology"/>
<evidence type="ECO:0000256" key="4">
    <source>
        <dbReference type="ARBA" id="ARBA00022670"/>
    </source>
</evidence>
<dbReference type="InterPro" id="IPR004387">
    <property type="entry name" value="Pept_M50_Zn"/>
</dbReference>
<dbReference type="Gene3D" id="2.30.42.10">
    <property type="match status" value="1"/>
</dbReference>
<name>A0A1F7X119_9BACT</name>
<dbReference type="PANTHER" id="PTHR42837:SF2">
    <property type="entry name" value="MEMBRANE METALLOPROTEASE ARASP2, CHLOROPLASTIC-RELATED"/>
    <property type="match status" value="1"/>
</dbReference>
<organism evidence="13 14">
    <name type="scientific">Candidatus Woesebacteria bacterium RBG_13_36_22</name>
    <dbReference type="NCBI Taxonomy" id="1802478"/>
    <lineage>
        <taxon>Bacteria</taxon>
        <taxon>Candidatus Woeseibacteriota</taxon>
    </lineage>
</organism>
<comment type="caution">
    <text evidence="13">The sequence shown here is derived from an EMBL/GenBank/DDBJ whole genome shotgun (WGS) entry which is preliminary data.</text>
</comment>
<keyword evidence="5 11" id="KW-0812">Transmembrane</keyword>
<dbReference type="CDD" id="cd06163">
    <property type="entry name" value="S2P-M50_PDZ_RseP-like"/>
    <property type="match status" value="1"/>
</dbReference>
<comment type="cofactor">
    <cofactor evidence="1">
        <name>Zn(2+)</name>
        <dbReference type="ChEBI" id="CHEBI:29105"/>
    </cofactor>
</comment>
<protein>
    <recommendedName>
        <fullName evidence="12">PDZ domain-containing protein</fullName>
    </recommendedName>
</protein>
<evidence type="ECO:0000256" key="1">
    <source>
        <dbReference type="ARBA" id="ARBA00001947"/>
    </source>
</evidence>
<evidence type="ECO:0000313" key="14">
    <source>
        <dbReference type="Proteomes" id="UP000176939"/>
    </source>
</evidence>
<evidence type="ECO:0000256" key="7">
    <source>
        <dbReference type="ARBA" id="ARBA00022833"/>
    </source>
</evidence>
<keyword evidence="4" id="KW-0645">Protease</keyword>
<comment type="subcellular location">
    <subcellularLocation>
        <location evidence="2">Membrane</location>
        <topology evidence="2">Multi-pass membrane protein</topology>
    </subcellularLocation>
</comment>
<evidence type="ECO:0000313" key="13">
    <source>
        <dbReference type="EMBL" id="OGM08661.1"/>
    </source>
</evidence>
<evidence type="ECO:0000256" key="5">
    <source>
        <dbReference type="ARBA" id="ARBA00022692"/>
    </source>
</evidence>
<comment type="similarity">
    <text evidence="3">Belongs to the peptidase M50B family.</text>
</comment>
<evidence type="ECO:0000256" key="2">
    <source>
        <dbReference type="ARBA" id="ARBA00004141"/>
    </source>
</evidence>
<evidence type="ECO:0000256" key="9">
    <source>
        <dbReference type="ARBA" id="ARBA00023049"/>
    </source>
</evidence>
<dbReference type="Pfam" id="PF17820">
    <property type="entry name" value="PDZ_6"/>
    <property type="match status" value="1"/>
</dbReference>
<dbReference type="InterPro" id="IPR008915">
    <property type="entry name" value="Peptidase_M50"/>
</dbReference>
<dbReference type="AlphaFoldDB" id="A0A1F7X119"/>
<evidence type="ECO:0000256" key="10">
    <source>
        <dbReference type="ARBA" id="ARBA00023136"/>
    </source>
</evidence>
<dbReference type="EMBL" id="MGFQ01000038">
    <property type="protein sequence ID" value="OGM08661.1"/>
    <property type="molecule type" value="Genomic_DNA"/>
</dbReference>
<evidence type="ECO:0000256" key="8">
    <source>
        <dbReference type="ARBA" id="ARBA00022989"/>
    </source>
</evidence>
<keyword evidence="9" id="KW-0482">Metalloprotease</keyword>
<dbReference type="PANTHER" id="PTHR42837">
    <property type="entry name" value="REGULATOR OF SIGMA-E PROTEASE RSEP"/>
    <property type="match status" value="1"/>
</dbReference>
<gene>
    <name evidence="13" type="ORF">A2Z67_00280</name>
</gene>
<reference evidence="13 14" key="1">
    <citation type="journal article" date="2016" name="Nat. Commun.">
        <title>Thousands of microbial genomes shed light on interconnected biogeochemical processes in an aquifer system.</title>
        <authorList>
            <person name="Anantharaman K."/>
            <person name="Brown C.T."/>
            <person name="Hug L.A."/>
            <person name="Sharon I."/>
            <person name="Castelle C.J."/>
            <person name="Probst A.J."/>
            <person name="Thomas B.C."/>
            <person name="Singh A."/>
            <person name="Wilkins M.J."/>
            <person name="Karaoz U."/>
            <person name="Brodie E.L."/>
            <person name="Williams K.H."/>
            <person name="Hubbard S.S."/>
            <person name="Banfield J.F."/>
        </authorList>
    </citation>
    <scope>NUCLEOTIDE SEQUENCE [LARGE SCALE GENOMIC DNA]</scope>
</reference>
<evidence type="ECO:0000256" key="11">
    <source>
        <dbReference type="SAM" id="Phobius"/>
    </source>
</evidence>
<accession>A0A1F7X119</accession>
<dbReference type="InterPro" id="IPR036034">
    <property type="entry name" value="PDZ_sf"/>
</dbReference>
<feature type="transmembrane region" description="Helical" evidence="11">
    <location>
        <begin position="327"/>
        <end position="345"/>
    </location>
</feature>
<dbReference type="SUPFAM" id="SSF50156">
    <property type="entry name" value="PDZ domain-like"/>
    <property type="match status" value="1"/>
</dbReference>
<dbReference type="GO" id="GO:0016020">
    <property type="term" value="C:membrane"/>
    <property type="evidence" value="ECO:0007669"/>
    <property type="project" value="UniProtKB-SubCell"/>
</dbReference>
<dbReference type="InterPro" id="IPR041489">
    <property type="entry name" value="PDZ_6"/>
</dbReference>
<feature type="domain" description="PDZ" evidence="12">
    <location>
        <begin position="107"/>
        <end position="183"/>
    </location>
</feature>
<evidence type="ECO:0000259" key="12">
    <source>
        <dbReference type="SMART" id="SM00228"/>
    </source>
</evidence>
<dbReference type="GO" id="GO:0006508">
    <property type="term" value="P:proteolysis"/>
    <property type="evidence" value="ECO:0007669"/>
    <property type="project" value="UniProtKB-KW"/>
</dbReference>
<feature type="transmembrane region" description="Helical" evidence="11">
    <location>
        <begin position="93"/>
        <end position="115"/>
    </location>
</feature>
<dbReference type="InterPro" id="IPR001478">
    <property type="entry name" value="PDZ"/>
</dbReference>
<dbReference type="GO" id="GO:0004222">
    <property type="term" value="F:metalloendopeptidase activity"/>
    <property type="evidence" value="ECO:0007669"/>
    <property type="project" value="InterPro"/>
</dbReference>
<keyword evidence="6" id="KW-0378">Hydrolase</keyword>
<evidence type="ECO:0000256" key="3">
    <source>
        <dbReference type="ARBA" id="ARBA00007931"/>
    </source>
</evidence>
<dbReference type="CDD" id="cd23081">
    <property type="entry name" value="cpPDZ_EcRseP-like"/>
    <property type="match status" value="1"/>
</dbReference>
<evidence type="ECO:0000256" key="6">
    <source>
        <dbReference type="ARBA" id="ARBA00022801"/>
    </source>
</evidence>
<keyword evidence="10 11" id="KW-0472">Membrane</keyword>
<dbReference type="Pfam" id="PF02163">
    <property type="entry name" value="Peptidase_M50"/>
    <property type="match status" value="1"/>
</dbReference>
<keyword evidence="7" id="KW-0862">Zinc</keyword>
<sequence>MLGSILIFLLVLSILVIAHEAGHYFAAKRAGIWVEEFGFGIPPRIWGKKVGQTIYSINLLPFGGFVRLHGEAREEDVTKPKKAFLSKSKKVRAVVVIAGVVMNFILAVVAFAIVYSFSGIPRLTKDVRVLDISPGSPAQEAKIISGDIVRKVDSEDITTTEGFINTVEERKGKKIQLTIQRDGSELKISITPRDNPPSNEGPLGVIISSTEIYFPPVWQRPFLGIYYGFKEAFFWGKTVINGFVQIFSEIFAGKIPTEVSGPIGIFALTSEAAKVGILTLINFIGILSVNLAILNIAPFPALDGGRLLFIGLEGILGRKVLPKAENMIHAVGMVILILLLLAITAHDIKRLIVTGSISGFIQSFLK</sequence>
<dbReference type="SMART" id="SM00228">
    <property type="entry name" value="PDZ"/>
    <property type="match status" value="1"/>
</dbReference>
<dbReference type="Proteomes" id="UP000176939">
    <property type="component" value="Unassembled WGS sequence"/>
</dbReference>